<evidence type="ECO:0000313" key="2">
    <source>
        <dbReference type="Proteomes" id="UP001596507"/>
    </source>
</evidence>
<sequence>MAILLAGCAPLPLAPDPTPTEEEEESFDVDRRFTVGDSAELQPTPTADAAAVWDLFVLIASPEFVAEEVVAFEVGDDPASDYSAYVMRHETKQQRWVLAANLAYATADDELAATLIHEFAHMLSLGPDQVTRDAMCATIWVNGGCMSPRSHILAFQHEFWDGYGSAAPLPDDDDLDAAWEFYEAHEDDFVTDYAAVNVSEDFAESFTAFVLEERPEAEPEDLWNEKIDFFWTIPEYARIRDRIRADLEL</sequence>
<comment type="caution">
    <text evidence="1">The sequence shown here is derived from an EMBL/GenBank/DDBJ whole genome shotgun (WGS) entry which is preliminary data.</text>
</comment>
<proteinExistence type="predicted"/>
<evidence type="ECO:0000313" key="1">
    <source>
        <dbReference type="EMBL" id="MFC7267949.1"/>
    </source>
</evidence>
<dbReference type="RefSeq" id="WP_262872870.1">
    <property type="nucleotide sequence ID" value="NZ_BAABKW010000018.1"/>
</dbReference>
<dbReference type="Proteomes" id="UP001596507">
    <property type="component" value="Unassembled WGS sequence"/>
</dbReference>
<keyword evidence="2" id="KW-1185">Reference proteome</keyword>
<organism evidence="1 2">
    <name type="scientific">Microbacterium fluvii</name>
    <dbReference type="NCBI Taxonomy" id="415215"/>
    <lineage>
        <taxon>Bacteria</taxon>
        <taxon>Bacillati</taxon>
        <taxon>Actinomycetota</taxon>
        <taxon>Actinomycetes</taxon>
        <taxon>Micrococcales</taxon>
        <taxon>Microbacteriaceae</taxon>
        <taxon>Microbacterium</taxon>
    </lineage>
</organism>
<dbReference type="EMBL" id="JBHTBE010000001">
    <property type="protein sequence ID" value="MFC7267949.1"/>
    <property type="molecule type" value="Genomic_DNA"/>
</dbReference>
<gene>
    <name evidence="1" type="ORF">ACFQRL_03115</name>
</gene>
<protein>
    <submittedName>
        <fullName evidence="1">NADH:ubiquinone oxidoreductase subunit 4 (Chain M)</fullName>
    </submittedName>
</protein>
<accession>A0ABW2HDW7</accession>
<reference evidence="2" key="1">
    <citation type="journal article" date="2019" name="Int. J. Syst. Evol. Microbiol.">
        <title>The Global Catalogue of Microorganisms (GCM) 10K type strain sequencing project: providing services to taxonomists for standard genome sequencing and annotation.</title>
        <authorList>
            <consortium name="The Broad Institute Genomics Platform"/>
            <consortium name="The Broad Institute Genome Sequencing Center for Infectious Disease"/>
            <person name="Wu L."/>
            <person name="Ma J."/>
        </authorList>
    </citation>
    <scope>NUCLEOTIDE SEQUENCE [LARGE SCALE GENOMIC DNA]</scope>
    <source>
        <strain evidence="2">CGMCC 1.15772</strain>
    </source>
</reference>
<name>A0ABW2HDW7_9MICO</name>